<keyword evidence="1" id="KW-0663">Pyridoxal phosphate</keyword>
<accession>A0A382PZU0</accession>
<gene>
    <name evidence="3" type="ORF">METZ01_LOCUS331059</name>
</gene>
<feature type="non-terminal residue" evidence="3">
    <location>
        <position position="307"/>
    </location>
</feature>
<evidence type="ECO:0000256" key="2">
    <source>
        <dbReference type="ARBA" id="ARBA00037999"/>
    </source>
</evidence>
<dbReference type="PANTHER" id="PTHR30244">
    <property type="entry name" value="TRANSAMINASE"/>
    <property type="match status" value="1"/>
</dbReference>
<dbReference type="InterPro" id="IPR015422">
    <property type="entry name" value="PyrdxlP-dep_Trfase_small"/>
</dbReference>
<organism evidence="3">
    <name type="scientific">marine metagenome</name>
    <dbReference type="NCBI Taxonomy" id="408172"/>
    <lineage>
        <taxon>unclassified sequences</taxon>
        <taxon>metagenomes</taxon>
        <taxon>ecological metagenomes</taxon>
    </lineage>
</organism>
<sequence length="307" mass="34028">MNVPFFDLRVSDLALRKELLDSVEGVLNHGRILFGPEVDEFEEKVAQAAGTKYAVGCSSGSSALYLALRCLDIGPGDEVITTPLTWIITGNAIAECGATPVFVDIRDDFNIDPDAITDSITTKTKAVIPVHFTGLMCEMDRICEIAKKHDIHVIEDAAQSFGAEYRSQKAGSFSSVAIFSMNSMKVLGGYGETGVAVTDREDLYEKLKMLRYTGTKSDPAKIITNEAIYVSLNHKIDTVQAAMLLVMMKYLPDRMKRRTEIAIRYNQALSDIVLCPEFRKGDIHALYTYAIQAEKRDQLMKHLNDNG</sequence>
<name>A0A382PZU0_9ZZZZ</name>
<dbReference type="GO" id="GO:0000271">
    <property type="term" value="P:polysaccharide biosynthetic process"/>
    <property type="evidence" value="ECO:0007669"/>
    <property type="project" value="TreeGrafter"/>
</dbReference>
<comment type="similarity">
    <text evidence="2">Belongs to the DegT/DnrJ/EryC1 family.</text>
</comment>
<dbReference type="InterPro" id="IPR015424">
    <property type="entry name" value="PyrdxlP-dep_Trfase"/>
</dbReference>
<dbReference type="PANTHER" id="PTHR30244:SF36">
    <property type="entry name" value="3-OXO-GLUCOSE-6-PHOSPHATE:GLUTAMATE AMINOTRANSFERASE"/>
    <property type="match status" value="1"/>
</dbReference>
<protein>
    <recommendedName>
        <fullName evidence="4">DegT/DnrJ/EryC1/StrS family aminotransferase</fullName>
    </recommendedName>
</protein>
<dbReference type="SUPFAM" id="SSF53383">
    <property type="entry name" value="PLP-dependent transferases"/>
    <property type="match status" value="1"/>
</dbReference>
<dbReference type="Gene3D" id="3.90.1150.10">
    <property type="entry name" value="Aspartate Aminotransferase, domain 1"/>
    <property type="match status" value="1"/>
</dbReference>
<dbReference type="InterPro" id="IPR000653">
    <property type="entry name" value="DegT/StrS_aminotransferase"/>
</dbReference>
<proteinExistence type="inferred from homology"/>
<evidence type="ECO:0000256" key="1">
    <source>
        <dbReference type="ARBA" id="ARBA00022898"/>
    </source>
</evidence>
<evidence type="ECO:0000313" key="3">
    <source>
        <dbReference type="EMBL" id="SVC78205.1"/>
    </source>
</evidence>
<dbReference type="EMBL" id="UINC01110596">
    <property type="protein sequence ID" value="SVC78205.1"/>
    <property type="molecule type" value="Genomic_DNA"/>
</dbReference>
<evidence type="ECO:0008006" key="4">
    <source>
        <dbReference type="Google" id="ProtNLM"/>
    </source>
</evidence>
<dbReference type="Gene3D" id="3.40.640.10">
    <property type="entry name" value="Type I PLP-dependent aspartate aminotransferase-like (Major domain)"/>
    <property type="match status" value="1"/>
</dbReference>
<dbReference type="GO" id="GO:0030170">
    <property type="term" value="F:pyridoxal phosphate binding"/>
    <property type="evidence" value="ECO:0007669"/>
    <property type="project" value="TreeGrafter"/>
</dbReference>
<dbReference type="InterPro" id="IPR015421">
    <property type="entry name" value="PyrdxlP-dep_Trfase_major"/>
</dbReference>
<dbReference type="Pfam" id="PF01041">
    <property type="entry name" value="DegT_DnrJ_EryC1"/>
    <property type="match status" value="1"/>
</dbReference>
<dbReference type="AlphaFoldDB" id="A0A382PZU0"/>
<reference evidence="3" key="1">
    <citation type="submission" date="2018-05" db="EMBL/GenBank/DDBJ databases">
        <authorList>
            <person name="Lanie J.A."/>
            <person name="Ng W.-L."/>
            <person name="Kazmierczak K.M."/>
            <person name="Andrzejewski T.M."/>
            <person name="Davidsen T.M."/>
            <person name="Wayne K.J."/>
            <person name="Tettelin H."/>
            <person name="Glass J.I."/>
            <person name="Rusch D."/>
            <person name="Podicherti R."/>
            <person name="Tsui H.-C.T."/>
            <person name="Winkler M.E."/>
        </authorList>
    </citation>
    <scope>NUCLEOTIDE SEQUENCE</scope>
</reference>
<dbReference type="CDD" id="cd00616">
    <property type="entry name" value="AHBA_syn"/>
    <property type="match status" value="1"/>
</dbReference>
<dbReference type="GO" id="GO:0008483">
    <property type="term" value="F:transaminase activity"/>
    <property type="evidence" value="ECO:0007669"/>
    <property type="project" value="TreeGrafter"/>
</dbReference>